<evidence type="ECO:0000256" key="4">
    <source>
        <dbReference type="ARBA" id="ARBA00022679"/>
    </source>
</evidence>
<evidence type="ECO:0000256" key="10">
    <source>
        <dbReference type="RuleBase" id="RU363066"/>
    </source>
</evidence>
<dbReference type="EMBL" id="LR217735">
    <property type="protein sequence ID" value="VFP86963.1"/>
    <property type="molecule type" value="Genomic_DNA"/>
</dbReference>
<comment type="catalytic activity">
    <reaction evidence="9 10">
        <text>D-gluconate + ATP = 6-phospho-D-gluconate + ADP + H(+)</text>
        <dbReference type="Rhea" id="RHEA:19433"/>
        <dbReference type="ChEBI" id="CHEBI:15378"/>
        <dbReference type="ChEBI" id="CHEBI:18391"/>
        <dbReference type="ChEBI" id="CHEBI:30616"/>
        <dbReference type="ChEBI" id="CHEBI:58759"/>
        <dbReference type="ChEBI" id="CHEBI:456216"/>
        <dbReference type="EC" id="2.7.1.12"/>
    </reaction>
</comment>
<name>A0A451DJR3_9GAMM</name>
<evidence type="ECO:0000259" key="11">
    <source>
        <dbReference type="Pfam" id="PF01583"/>
    </source>
</evidence>
<dbReference type="AlphaFoldDB" id="A0A451DJR3"/>
<dbReference type="GO" id="GO:0019521">
    <property type="term" value="P:D-gluconate metabolic process"/>
    <property type="evidence" value="ECO:0007669"/>
    <property type="project" value="UniProtKB-KW"/>
</dbReference>
<evidence type="ECO:0000256" key="8">
    <source>
        <dbReference type="ARBA" id="ARBA00023064"/>
    </source>
</evidence>
<dbReference type="NCBIfam" id="TIGR01313">
    <property type="entry name" value="therm_gnt_kin"/>
    <property type="match status" value="1"/>
</dbReference>
<dbReference type="GO" id="GO:0046316">
    <property type="term" value="F:gluconokinase activity"/>
    <property type="evidence" value="ECO:0007669"/>
    <property type="project" value="UniProtKB-EC"/>
</dbReference>
<dbReference type="NCBIfam" id="NF008583">
    <property type="entry name" value="PRK11545.1"/>
    <property type="match status" value="1"/>
</dbReference>
<dbReference type="PANTHER" id="PTHR43442:SF1">
    <property type="entry name" value="THERMORESISTANT GLUCONOKINASE"/>
    <property type="match status" value="1"/>
</dbReference>
<dbReference type="InterPro" id="IPR006001">
    <property type="entry name" value="Therm_gnt_kin"/>
</dbReference>
<organism evidence="12 13">
    <name type="scientific">Candidatus Erwinia haradaeae</name>
    <dbReference type="NCBI Taxonomy" id="1922217"/>
    <lineage>
        <taxon>Bacteria</taxon>
        <taxon>Pseudomonadati</taxon>
        <taxon>Pseudomonadota</taxon>
        <taxon>Gammaproteobacteria</taxon>
        <taxon>Enterobacterales</taxon>
        <taxon>Erwiniaceae</taxon>
        <taxon>Erwinia</taxon>
    </lineage>
</organism>
<keyword evidence="4 10" id="KW-0808">Transferase</keyword>
<reference evidence="12 13" key="1">
    <citation type="submission" date="2019-02" db="EMBL/GenBank/DDBJ databases">
        <authorList>
            <person name="Manzano-Marin A."/>
            <person name="Manzano-Marin A."/>
        </authorList>
    </citation>
    <scope>NUCLEOTIDE SEQUENCE [LARGE SCALE GENOMIC DNA]</scope>
    <source>
        <strain evidence="12 13">ErCisplendens</strain>
    </source>
</reference>
<dbReference type="OrthoDB" id="9795716at2"/>
<keyword evidence="5 10" id="KW-0547">Nucleotide-binding</keyword>
<evidence type="ECO:0000256" key="6">
    <source>
        <dbReference type="ARBA" id="ARBA00022777"/>
    </source>
</evidence>
<evidence type="ECO:0000256" key="5">
    <source>
        <dbReference type="ARBA" id="ARBA00022741"/>
    </source>
</evidence>
<evidence type="ECO:0000256" key="3">
    <source>
        <dbReference type="ARBA" id="ARBA00012054"/>
    </source>
</evidence>
<dbReference type="Gene3D" id="3.40.50.300">
    <property type="entry name" value="P-loop containing nucleotide triphosphate hydrolases"/>
    <property type="match status" value="1"/>
</dbReference>
<evidence type="ECO:0000256" key="7">
    <source>
        <dbReference type="ARBA" id="ARBA00022840"/>
    </source>
</evidence>
<evidence type="ECO:0000256" key="2">
    <source>
        <dbReference type="ARBA" id="ARBA00008420"/>
    </source>
</evidence>
<dbReference type="InterPro" id="IPR027417">
    <property type="entry name" value="P-loop_NTPase"/>
</dbReference>
<proteinExistence type="inferred from homology"/>
<keyword evidence="6 10" id="KW-0418">Kinase</keyword>
<accession>A0A451DJR3</accession>
<sequence>MNCSVPFYHVFVFMGVSGSGKSTIANAVAYRLHAAVLDGDFLHPRDNIEKMSSGCALSDRDRRPWLQAINHAIFAMQRTNRLSLIVCSALKKSYRNILRMDHPNLSFIYLKGDFWTIQERLKARKGHFFQSQMLITQFEILEDPSNDEKDVWLVNVNQSLECVIDATIQIIENVIQSHIGESSCIQ</sequence>
<dbReference type="GO" id="GO:0005524">
    <property type="term" value="F:ATP binding"/>
    <property type="evidence" value="ECO:0007669"/>
    <property type="project" value="UniProtKB-KW"/>
</dbReference>
<dbReference type="FunFam" id="3.40.50.300:FF:000522">
    <property type="entry name" value="Gluconokinase"/>
    <property type="match status" value="1"/>
</dbReference>
<comment type="pathway">
    <text evidence="1">Carbohydrate acid metabolism.</text>
</comment>
<protein>
    <recommendedName>
        <fullName evidence="3 10">Gluconokinase</fullName>
        <ecNumber evidence="3 10">2.7.1.12</ecNumber>
    </recommendedName>
</protein>
<dbReference type="Proteomes" id="UP000294392">
    <property type="component" value="Chromosome"/>
</dbReference>
<dbReference type="CDD" id="cd02021">
    <property type="entry name" value="GntK"/>
    <property type="match status" value="1"/>
</dbReference>
<dbReference type="GO" id="GO:0005737">
    <property type="term" value="C:cytoplasm"/>
    <property type="evidence" value="ECO:0007669"/>
    <property type="project" value="TreeGrafter"/>
</dbReference>
<dbReference type="RefSeq" id="WP_157990652.1">
    <property type="nucleotide sequence ID" value="NZ_LR217735.1"/>
</dbReference>
<feature type="domain" description="APS kinase" evidence="11">
    <location>
        <begin position="11"/>
        <end position="108"/>
    </location>
</feature>
<evidence type="ECO:0000256" key="9">
    <source>
        <dbReference type="ARBA" id="ARBA00048090"/>
    </source>
</evidence>
<keyword evidence="7 10" id="KW-0067">ATP-binding</keyword>
<dbReference type="EC" id="2.7.1.12" evidence="3 10"/>
<dbReference type="SUPFAM" id="SSF52540">
    <property type="entry name" value="P-loop containing nucleoside triphosphate hydrolases"/>
    <property type="match status" value="1"/>
</dbReference>
<dbReference type="Pfam" id="PF01583">
    <property type="entry name" value="APS_kinase"/>
    <property type="match status" value="1"/>
</dbReference>
<dbReference type="PANTHER" id="PTHR43442">
    <property type="entry name" value="GLUCONOKINASE-RELATED"/>
    <property type="match status" value="1"/>
</dbReference>
<evidence type="ECO:0000313" key="12">
    <source>
        <dbReference type="EMBL" id="VFP86963.1"/>
    </source>
</evidence>
<dbReference type="InterPro" id="IPR059117">
    <property type="entry name" value="APS_kinase_dom"/>
</dbReference>
<evidence type="ECO:0000256" key="1">
    <source>
        <dbReference type="ARBA" id="ARBA00004761"/>
    </source>
</evidence>
<gene>
    <name evidence="12" type="primary">gntK</name>
    <name evidence="12" type="ORF">ERCISPPA3004_028</name>
</gene>
<keyword evidence="8" id="KW-0311">Gluconate utilization</keyword>
<comment type="similarity">
    <text evidence="2 10">Belongs to the gluconokinase GntK/GntV family.</text>
</comment>
<evidence type="ECO:0000313" key="13">
    <source>
        <dbReference type="Proteomes" id="UP000294392"/>
    </source>
</evidence>